<evidence type="ECO:0000313" key="3">
    <source>
        <dbReference type="Proteomes" id="UP001301797"/>
    </source>
</evidence>
<organism evidence="2 3">
    <name type="scientific">Methanochimaera problematica</name>
    <dbReference type="NCBI Taxonomy" id="2609417"/>
    <lineage>
        <taxon>Archaea</taxon>
        <taxon>Methanobacteriati</taxon>
        <taxon>Methanobacteriota</taxon>
        <taxon>Stenosarchaea group</taxon>
        <taxon>Methanomicrobia</taxon>
        <taxon>Methanomicrobiales</taxon>
        <taxon>Methanomicrobiaceae</taxon>
        <taxon>Methanochimaera</taxon>
    </lineage>
</organism>
<evidence type="ECO:0000313" key="2">
    <source>
        <dbReference type="EMBL" id="WOF16763.1"/>
    </source>
</evidence>
<accession>A0AA97FEW2</accession>
<keyword evidence="3" id="KW-1185">Reference proteome</keyword>
<proteinExistence type="predicted"/>
<gene>
    <name evidence="2" type="ORF">F1737_08695</name>
</gene>
<dbReference type="KEGG" id="mefw:F1737_08695"/>
<protein>
    <submittedName>
        <fullName evidence="2">Uncharacterized protein</fullName>
    </submittedName>
</protein>
<dbReference type="Proteomes" id="UP001301797">
    <property type="component" value="Chromosome"/>
</dbReference>
<feature type="transmembrane region" description="Helical" evidence="1">
    <location>
        <begin position="103"/>
        <end position="123"/>
    </location>
</feature>
<name>A0AA97FEW2_9EURY</name>
<feature type="transmembrane region" description="Helical" evidence="1">
    <location>
        <begin position="16"/>
        <end position="42"/>
    </location>
</feature>
<dbReference type="AlphaFoldDB" id="A0AA97FEW2"/>
<reference evidence="2 3" key="1">
    <citation type="submission" date="2019-09" db="EMBL/GenBank/DDBJ databases">
        <title>The complete genome of Methanoplanus sp. FWC-SCC4.</title>
        <authorList>
            <person name="Chen S.-C."/>
            <person name="Zhou Y.-Z."/>
            <person name="Lai M.-C."/>
        </authorList>
    </citation>
    <scope>NUCLEOTIDE SEQUENCE [LARGE SCALE GENOMIC DNA]</scope>
    <source>
        <strain evidence="2 3">FWC-SCC4</strain>
    </source>
</reference>
<sequence length="173" mass="19475">MNGNVSAGYVPVTEDYFLFIIVVLIMGIVVVFPWLMNTYVIYSMRNKVLDKIDISSIGMKNCNSSESDSEDLKILKTRIEMERVKIAHDMVRQLPQRKGLSRFSLMSAVILIIGTSVLYLVIFGKSEELLKSTIGVLTGALATIIGFYFGGRAEQVKVESIEEIIRREETDNQ</sequence>
<keyword evidence="1" id="KW-0812">Transmembrane</keyword>
<keyword evidence="1" id="KW-0472">Membrane</keyword>
<feature type="transmembrane region" description="Helical" evidence="1">
    <location>
        <begin position="129"/>
        <end position="149"/>
    </location>
</feature>
<dbReference type="GeneID" id="85230236"/>
<evidence type="ECO:0000256" key="1">
    <source>
        <dbReference type="SAM" id="Phobius"/>
    </source>
</evidence>
<dbReference type="RefSeq" id="WP_317136189.1">
    <property type="nucleotide sequence ID" value="NZ_CP043875.1"/>
</dbReference>
<keyword evidence="1" id="KW-1133">Transmembrane helix</keyword>
<dbReference type="EMBL" id="CP043875">
    <property type="protein sequence ID" value="WOF16763.1"/>
    <property type="molecule type" value="Genomic_DNA"/>
</dbReference>